<proteinExistence type="predicted"/>
<keyword evidence="2" id="KW-0472">Membrane</keyword>
<accession>A0A0R0LV83</accession>
<keyword evidence="2" id="KW-1133">Transmembrane helix</keyword>
<feature type="transmembrane region" description="Helical" evidence="2">
    <location>
        <begin position="6"/>
        <end position="24"/>
    </location>
</feature>
<evidence type="ECO:0000256" key="2">
    <source>
        <dbReference type="SAM" id="Phobius"/>
    </source>
</evidence>
<keyword evidence="4" id="KW-1185">Reference proteome</keyword>
<dbReference type="VEuPathDB" id="MicrosporidiaDB:M153_1356000917"/>
<dbReference type="EMBL" id="LGUB01000450">
    <property type="protein sequence ID" value="KRH93178.1"/>
    <property type="molecule type" value="Genomic_DNA"/>
</dbReference>
<reference evidence="3 4" key="1">
    <citation type="submission" date="2015-07" db="EMBL/GenBank/DDBJ databases">
        <title>The genome of Pseudoloma neurophilia, a relevant intracellular parasite of the zebrafish.</title>
        <authorList>
            <person name="Ndikumana S."/>
            <person name="Pelin A."/>
            <person name="Sanders J."/>
            <person name="Corradi N."/>
        </authorList>
    </citation>
    <scope>NUCLEOTIDE SEQUENCE [LARGE SCALE GENOMIC DNA]</scope>
    <source>
        <strain evidence="3 4">MK1</strain>
    </source>
</reference>
<feature type="compositionally biased region" description="Acidic residues" evidence="1">
    <location>
        <begin position="233"/>
        <end position="244"/>
    </location>
</feature>
<organism evidence="3 4">
    <name type="scientific">Pseudoloma neurophilia</name>
    <dbReference type="NCBI Taxonomy" id="146866"/>
    <lineage>
        <taxon>Eukaryota</taxon>
        <taxon>Fungi</taxon>
        <taxon>Fungi incertae sedis</taxon>
        <taxon>Microsporidia</taxon>
        <taxon>Pseudoloma</taxon>
    </lineage>
</organism>
<evidence type="ECO:0000256" key="1">
    <source>
        <dbReference type="SAM" id="MobiDB-lite"/>
    </source>
</evidence>
<keyword evidence="2" id="KW-0812">Transmembrane</keyword>
<sequence length="305" mass="35479">MLVSYFVSAVYLTFFFLVFYQDWFNFRGNQQTFGPFEALDDAGRQVNTGIDTFSGALSGQVPENHVNQGRFREHNHDESDQDKKFFDCDDPHAVSENSLAHSIEHPDYKKIHQNFPDESFFLDDSDNTGLDPFETPDRVKQVDRLNEKSSHFQTRKNGRTKPEYSSRHKFYRNKTNKNTRVNESGDESSDCEGDTVLPDTKSNRQIENELICDANGIRLKSDTDFSDISSFTDESESSNESSEDEQFKNVKCPNFKPYYVRNLLYELFDTKNIQLFQNSLRFNDISNLIKYVKKYEADEAIHQDS</sequence>
<gene>
    <name evidence="3" type="ORF">M153_1356000917</name>
</gene>
<evidence type="ECO:0000313" key="3">
    <source>
        <dbReference type="EMBL" id="KRH93178.1"/>
    </source>
</evidence>
<comment type="caution">
    <text evidence="3">The sequence shown here is derived from an EMBL/GenBank/DDBJ whole genome shotgun (WGS) entry which is preliminary data.</text>
</comment>
<dbReference type="Proteomes" id="UP000051530">
    <property type="component" value="Unassembled WGS sequence"/>
</dbReference>
<name>A0A0R0LV83_9MICR</name>
<evidence type="ECO:0000313" key="4">
    <source>
        <dbReference type="Proteomes" id="UP000051530"/>
    </source>
</evidence>
<protein>
    <submittedName>
        <fullName evidence="3">Uncharacterized protein</fullName>
    </submittedName>
</protein>
<feature type="non-terminal residue" evidence="3">
    <location>
        <position position="305"/>
    </location>
</feature>
<feature type="region of interest" description="Disordered" evidence="1">
    <location>
        <begin position="174"/>
        <end position="202"/>
    </location>
</feature>
<feature type="region of interest" description="Disordered" evidence="1">
    <location>
        <begin position="228"/>
        <end position="247"/>
    </location>
</feature>
<dbReference type="AlphaFoldDB" id="A0A0R0LV83"/>
<feature type="compositionally biased region" description="Acidic residues" evidence="1">
    <location>
        <begin position="184"/>
        <end position="193"/>
    </location>
</feature>